<dbReference type="InterPro" id="IPR002110">
    <property type="entry name" value="Ankyrin_rpt"/>
</dbReference>
<dbReference type="SUPFAM" id="SSF48403">
    <property type="entry name" value="Ankyrin repeat"/>
    <property type="match status" value="1"/>
</dbReference>
<feature type="repeat" description="ANK" evidence="3">
    <location>
        <begin position="85"/>
        <end position="120"/>
    </location>
</feature>
<evidence type="ECO:0000313" key="5">
    <source>
        <dbReference type="EMBL" id="KAJ8782253.1"/>
    </source>
</evidence>
<evidence type="ECO:0000256" key="3">
    <source>
        <dbReference type="PROSITE-ProRule" id="PRU00023"/>
    </source>
</evidence>
<dbReference type="AlphaFoldDB" id="A0AB34GQ98"/>
<keyword evidence="6" id="KW-1185">Reference proteome</keyword>
<dbReference type="PRINTS" id="PR01415">
    <property type="entry name" value="ANKYRIN"/>
</dbReference>
<dbReference type="PROSITE" id="PS50297">
    <property type="entry name" value="ANK_REP_REGION"/>
    <property type="match status" value="3"/>
</dbReference>
<dbReference type="PROSITE" id="PS50088">
    <property type="entry name" value="ANK_REPEAT"/>
    <property type="match status" value="3"/>
</dbReference>
<comment type="caution">
    <text evidence="5">The sequence shown here is derived from an EMBL/GenBank/DDBJ whole genome shotgun (WGS) entry which is preliminary data.</text>
</comment>
<dbReference type="PANTHER" id="PTHR24178">
    <property type="entry name" value="MOLTING PROTEIN MLT-4"/>
    <property type="match status" value="1"/>
</dbReference>
<dbReference type="Proteomes" id="UP001159641">
    <property type="component" value="Unassembled WGS sequence"/>
</dbReference>
<dbReference type="GO" id="GO:0055117">
    <property type="term" value="P:regulation of cardiac muscle contraction"/>
    <property type="evidence" value="ECO:0007669"/>
    <property type="project" value="TreeGrafter"/>
</dbReference>
<dbReference type="Pfam" id="PF00023">
    <property type="entry name" value="Ank"/>
    <property type="match status" value="1"/>
</dbReference>
<dbReference type="SMART" id="SM00248">
    <property type="entry name" value="ANK"/>
    <property type="match status" value="3"/>
</dbReference>
<sequence length="176" mass="19792">MVYSSILIGLFPLSGLVPLHNACSYGHYEVTELLLKILNIYTSTIISLTDEFKGHSLLQAAREADLAKVKKTLALEIINFKQPQSHETALHCAVASLHPKRKQVTELLLRKGANVNEKNKDFMTPLHVAAERAHNDVMEVLHKHGAKYILINKVAIHQWGMYNFNRPASDVECLLD</sequence>
<feature type="repeat" description="ANK" evidence="3">
    <location>
        <begin position="14"/>
        <end position="36"/>
    </location>
</feature>
<dbReference type="Gene3D" id="1.25.40.20">
    <property type="entry name" value="Ankyrin repeat-containing domain"/>
    <property type="match status" value="1"/>
</dbReference>
<dbReference type="GO" id="GO:0036371">
    <property type="term" value="P:protein localization to T-tubule"/>
    <property type="evidence" value="ECO:0007669"/>
    <property type="project" value="TreeGrafter"/>
</dbReference>
<feature type="chain" id="PRO_5044258438" evidence="4">
    <location>
        <begin position="23"/>
        <end position="176"/>
    </location>
</feature>
<dbReference type="GO" id="GO:0005929">
    <property type="term" value="C:cilium"/>
    <property type="evidence" value="ECO:0007669"/>
    <property type="project" value="TreeGrafter"/>
</dbReference>
<accession>A0AB34GQ98</accession>
<evidence type="ECO:0000256" key="1">
    <source>
        <dbReference type="ARBA" id="ARBA00022737"/>
    </source>
</evidence>
<proteinExistence type="predicted"/>
<name>A0AB34GQ98_ESCRO</name>
<dbReference type="PANTHER" id="PTHR24178:SF21">
    <property type="entry name" value="ANKYRIN REPEAT DOMAIN 52-RELATED"/>
    <property type="match status" value="1"/>
</dbReference>
<dbReference type="EMBL" id="JAIQCJ010002113">
    <property type="protein sequence ID" value="KAJ8782253.1"/>
    <property type="molecule type" value="Genomic_DNA"/>
</dbReference>
<organism evidence="5 6">
    <name type="scientific">Eschrichtius robustus</name>
    <name type="common">California gray whale</name>
    <name type="synonym">Eschrichtius gibbosus</name>
    <dbReference type="NCBI Taxonomy" id="9764"/>
    <lineage>
        <taxon>Eukaryota</taxon>
        <taxon>Metazoa</taxon>
        <taxon>Chordata</taxon>
        <taxon>Craniata</taxon>
        <taxon>Vertebrata</taxon>
        <taxon>Euteleostomi</taxon>
        <taxon>Mammalia</taxon>
        <taxon>Eutheria</taxon>
        <taxon>Laurasiatheria</taxon>
        <taxon>Artiodactyla</taxon>
        <taxon>Whippomorpha</taxon>
        <taxon>Cetacea</taxon>
        <taxon>Mysticeti</taxon>
        <taxon>Eschrichtiidae</taxon>
        <taxon>Eschrichtius</taxon>
    </lineage>
</organism>
<reference evidence="5 6" key="1">
    <citation type="submission" date="2022-11" db="EMBL/GenBank/DDBJ databases">
        <title>Whole genome sequence of Eschrichtius robustus ER-17-0199.</title>
        <authorList>
            <person name="Bruniche-Olsen A."/>
            <person name="Black A.N."/>
            <person name="Fields C.J."/>
            <person name="Walden K."/>
            <person name="Dewoody J.A."/>
        </authorList>
    </citation>
    <scope>NUCLEOTIDE SEQUENCE [LARGE SCALE GENOMIC DNA]</scope>
    <source>
        <strain evidence="5">ER-17-0199</strain>
        <tissue evidence="5">Blubber</tissue>
    </source>
</reference>
<dbReference type="Pfam" id="PF12796">
    <property type="entry name" value="Ank_2"/>
    <property type="match status" value="1"/>
</dbReference>
<feature type="repeat" description="ANK" evidence="3">
    <location>
        <begin position="121"/>
        <end position="153"/>
    </location>
</feature>
<keyword evidence="4" id="KW-0732">Signal</keyword>
<gene>
    <name evidence="5" type="ORF">J1605_010232</name>
</gene>
<evidence type="ECO:0000256" key="2">
    <source>
        <dbReference type="ARBA" id="ARBA00023043"/>
    </source>
</evidence>
<dbReference type="GO" id="GO:0030315">
    <property type="term" value="C:T-tubule"/>
    <property type="evidence" value="ECO:0007669"/>
    <property type="project" value="TreeGrafter"/>
</dbReference>
<feature type="signal peptide" evidence="4">
    <location>
        <begin position="1"/>
        <end position="22"/>
    </location>
</feature>
<keyword evidence="2 3" id="KW-0040">ANK repeat</keyword>
<evidence type="ECO:0000313" key="6">
    <source>
        <dbReference type="Proteomes" id="UP001159641"/>
    </source>
</evidence>
<dbReference type="InterPro" id="IPR036770">
    <property type="entry name" value="Ankyrin_rpt-contain_sf"/>
</dbReference>
<keyword evidence="1" id="KW-0677">Repeat</keyword>
<evidence type="ECO:0000256" key="4">
    <source>
        <dbReference type="SAM" id="SignalP"/>
    </source>
</evidence>
<protein>
    <submittedName>
        <fullName evidence="5">Uncharacterized protein</fullName>
    </submittedName>
</protein>
<dbReference type="GO" id="GO:1904108">
    <property type="term" value="P:protein localization to ciliary inversin compartment"/>
    <property type="evidence" value="ECO:0007669"/>
    <property type="project" value="TreeGrafter"/>
</dbReference>